<comment type="subcellular location">
    <subcellularLocation>
        <location evidence="1">Secreted</location>
    </subcellularLocation>
</comment>
<comment type="caution">
    <text evidence="3">The sequence shown here is derived from an EMBL/GenBank/DDBJ whole genome shotgun (WGS) entry which is preliminary data.</text>
</comment>
<dbReference type="SUPFAM" id="SSF51120">
    <property type="entry name" value="beta-Roll"/>
    <property type="match status" value="1"/>
</dbReference>
<dbReference type="PRINTS" id="PR00313">
    <property type="entry name" value="CABNDNGRPT"/>
</dbReference>
<gene>
    <name evidence="3" type="ORF">J2851_006326</name>
</gene>
<evidence type="ECO:0000313" key="3">
    <source>
        <dbReference type="EMBL" id="MBP2296508.1"/>
    </source>
</evidence>
<keyword evidence="4" id="KW-1185">Reference proteome</keyword>
<dbReference type="PANTHER" id="PTHR38340">
    <property type="entry name" value="S-LAYER PROTEIN"/>
    <property type="match status" value="1"/>
</dbReference>
<evidence type="ECO:0000256" key="1">
    <source>
        <dbReference type="ARBA" id="ARBA00004613"/>
    </source>
</evidence>
<dbReference type="Pfam" id="PF00353">
    <property type="entry name" value="HemolysinCabind"/>
    <property type="match status" value="3"/>
</dbReference>
<reference evidence="3 4" key="1">
    <citation type="submission" date="2021-03" db="EMBL/GenBank/DDBJ databases">
        <title>Genomic Encyclopedia of Type Strains, Phase III (KMG-III): the genomes of soil and plant-associated and newly described type strains.</title>
        <authorList>
            <person name="Whitman W."/>
        </authorList>
    </citation>
    <scope>NUCLEOTIDE SEQUENCE [LARGE SCALE GENOMIC DNA]</scope>
    <source>
        <strain evidence="3 4">IMMIB AFH-6</strain>
    </source>
</reference>
<dbReference type="Gene3D" id="2.150.10.10">
    <property type="entry name" value="Serralysin-like metalloprotease, C-terminal"/>
    <property type="match status" value="2"/>
</dbReference>
<organism evidence="3 4">
    <name type="scientific">Azospirillum rugosum</name>
    <dbReference type="NCBI Taxonomy" id="416170"/>
    <lineage>
        <taxon>Bacteria</taxon>
        <taxon>Pseudomonadati</taxon>
        <taxon>Pseudomonadota</taxon>
        <taxon>Alphaproteobacteria</taxon>
        <taxon>Rhodospirillales</taxon>
        <taxon>Azospirillaceae</taxon>
        <taxon>Azospirillum</taxon>
    </lineage>
</organism>
<dbReference type="Proteomes" id="UP000781958">
    <property type="component" value="Unassembled WGS sequence"/>
</dbReference>
<accession>A0ABS4SVB0</accession>
<dbReference type="InterPro" id="IPR001343">
    <property type="entry name" value="Hemolysn_Ca-bd"/>
</dbReference>
<protein>
    <submittedName>
        <fullName evidence="3">Ca2+-binding RTX toxin-like protein</fullName>
    </submittedName>
</protein>
<dbReference type="PANTHER" id="PTHR38340:SF1">
    <property type="entry name" value="S-LAYER PROTEIN"/>
    <property type="match status" value="1"/>
</dbReference>
<sequence>MADTSPIGSIVQGTAQADTLNGSAGSDLIFGYEGSDTLNGKAGNDLIDGGPGFNLMSGGDGTDVLLAGPDENLMLGGNGADQLVGNNGSDAMLGGAGDDTLFGSKGLDLAIGGAGNDLMDTGEGFGAHYGGAGSDTFRIGNDILNNGQADRVVALDFKAGEDSLDLGSGILGAVTRIEDTTIDLRPLVEAARETGFFNNDLPSRLDRLDDVGGAEADATGALSFFAANELGFVDAKGVSVFMQGGDRIDVVGVTRDQLLSLLSTPST</sequence>
<name>A0ABS4SVB0_9PROT</name>
<dbReference type="EMBL" id="JAGINP010000032">
    <property type="protein sequence ID" value="MBP2296508.1"/>
    <property type="molecule type" value="Genomic_DNA"/>
</dbReference>
<evidence type="ECO:0000313" key="4">
    <source>
        <dbReference type="Proteomes" id="UP000781958"/>
    </source>
</evidence>
<evidence type="ECO:0000256" key="2">
    <source>
        <dbReference type="ARBA" id="ARBA00022525"/>
    </source>
</evidence>
<dbReference type="InterPro" id="IPR011049">
    <property type="entry name" value="Serralysin-like_metalloprot_C"/>
</dbReference>
<dbReference type="RefSeq" id="WP_209771768.1">
    <property type="nucleotide sequence ID" value="NZ_JAGINP010000032.1"/>
</dbReference>
<keyword evidence="2" id="KW-0964">Secreted</keyword>
<dbReference type="InterPro" id="IPR050557">
    <property type="entry name" value="RTX_toxin/Mannuronan_C5-epim"/>
</dbReference>
<proteinExistence type="predicted"/>